<dbReference type="Pfam" id="PF22766">
    <property type="entry name" value="ZW10_C2"/>
    <property type="match status" value="1"/>
</dbReference>
<dbReference type="GO" id="GO:0007094">
    <property type="term" value="P:mitotic spindle assembly checkpoint signaling"/>
    <property type="evidence" value="ECO:0007669"/>
    <property type="project" value="TreeGrafter"/>
</dbReference>
<feature type="compositionally biased region" description="Basic and acidic residues" evidence="2">
    <location>
        <begin position="497"/>
        <end position="510"/>
    </location>
</feature>
<dbReference type="GO" id="GO:0006888">
    <property type="term" value="P:endoplasmic reticulum to Golgi vesicle-mediated transport"/>
    <property type="evidence" value="ECO:0007669"/>
    <property type="project" value="TreeGrafter"/>
</dbReference>
<dbReference type="Proteomes" id="UP000799538">
    <property type="component" value="Unassembled WGS sequence"/>
</dbReference>
<dbReference type="InterPro" id="IPR046362">
    <property type="entry name" value="Zw10/DSL1_C_sf"/>
</dbReference>
<evidence type="ECO:0000313" key="4">
    <source>
        <dbReference type="EMBL" id="KAF2222165.1"/>
    </source>
</evidence>
<feature type="domain" description="ZW10 C-terminal helical" evidence="3">
    <location>
        <begin position="675"/>
        <end position="822"/>
    </location>
</feature>
<organism evidence="4 5">
    <name type="scientific">Elsinoe ampelina</name>
    <dbReference type="NCBI Taxonomy" id="302913"/>
    <lineage>
        <taxon>Eukaryota</taxon>
        <taxon>Fungi</taxon>
        <taxon>Dikarya</taxon>
        <taxon>Ascomycota</taxon>
        <taxon>Pezizomycotina</taxon>
        <taxon>Dothideomycetes</taxon>
        <taxon>Dothideomycetidae</taxon>
        <taxon>Myriangiales</taxon>
        <taxon>Elsinoaceae</taxon>
        <taxon>Elsinoe</taxon>
    </lineage>
</organism>
<evidence type="ECO:0000259" key="3">
    <source>
        <dbReference type="Pfam" id="PF22766"/>
    </source>
</evidence>
<evidence type="ECO:0000256" key="1">
    <source>
        <dbReference type="SAM" id="Coils"/>
    </source>
</evidence>
<sequence length="828" mass="90890">MTDPAADGNLVEPIVNAVKSGSYPDAEVAAADLSPAVFTELSNALQQANQEVEIQVKSLSRDVAPDVDGWIARANQVQHDIQESKATARSIVEAAESHNTLQRATEDAAQKVDLLEKELAFSTALEDALKYIQSVARRLADAKEKVVGKQIAQAFGVLVETQRDLDKLESSYSTNASRALSSRASSIKEAIIQASRDHVRTCIRVVPDESSIDLGAKEEQYGDASLDSCTDILRRTDSLQPVIQALRRDLERTFFESWSVQPPSEGIARLQTTDKRAWLNHDSRSADVNDSLADAGRFVGFLHTALPKALLDPIAHDLLPTFWETLERNRLNSSVPVEIDQLGSFDETLTAVSRFSRTISTTEWAGHDKVQDWIAAAPRVWLSRQKEHTLEAVRNSLLGNLRQLKEAEKVEVQVVGTADEGVDEETWDTEWKEEEVPADARKTKSSEETGVEDDDASAWDVDEDKAVKANGDVKSSADDDDDSAWGWGEGQEASPVKTKDEPKSPRATKKSNEITLREVYTVTGVPDALFAECSKVLIKAKLLSGEQFSSSAIAPGITGLSGIPTLATALYRALALTTYDKVDNGKVLLYNDSMRMADLLRSLVDGKADVSSQIDLAESLKRKLTQDVIAFERFGKVSYGAEMESQKTVIRDLMDGAQGFSNCTTPPYTSECDDAVQGAIDRISAVHSQWSGILSKSALKQATGSLLGTATSKFMVDIQELSDIGEVESKQLLGYVKSISTLSSLFEERHAQNGEVRDMTPLYCSNWLKFQYLGEILDGSLADIKYLWTEGELSLEFDASEVIDLIEALFADSEHRRKAIAEVKGSRR</sequence>
<evidence type="ECO:0000256" key="2">
    <source>
        <dbReference type="SAM" id="MobiDB-lite"/>
    </source>
</evidence>
<feature type="compositionally biased region" description="Acidic residues" evidence="2">
    <location>
        <begin position="449"/>
        <end position="463"/>
    </location>
</feature>
<dbReference type="PANTHER" id="PTHR12205:SF0">
    <property type="entry name" value="CENTROMERE_KINETOCHORE PROTEIN ZW10 HOMOLOG"/>
    <property type="match status" value="1"/>
</dbReference>
<dbReference type="GO" id="GO:0005737">
    <property type="term" value="C:cytoplasm"/>
    <property type="evidence" value="ECO:0007669"/>
    <property type="project" value="GOC"/>
</dbReference>
<gene>
    <name evidence="4" type="ORF">BDZ85DRAFT_239323</name>
</gene>
<feature type="coiled-coil region" evidence="1">
    <location>
        <begin position="98"/>
        <end position="145"/>
    </location>
</feature>
<reference evidence="5" key="1">
    <citation type="journal article" date="2020" name="Stud. Mycol.">
        <title>101 Dothideomycetes genomes: A test case for predicting lifestyles and emergence of pathogens.</title>
        <authorList>
            <person name="Haridas S."/>
            <person name="Albert R."/>
            <person name="Binder M."/>
            <person name="Bloem J."/>
            <person name="LaButti K."/>
            <person name="Salamov A."/>
            <person name="Andreopoulos B."/>
            <person name="Baker S."/>
            <person name="Barry K."/>
            <person name="Bills G."/>
            <person name="Bluhm B."/>
            <person name="Cannon C."/>
            <person name="Castanera R."/>
            <person name="Culley D."/>
            <person name="Daum C."/>
            <person name="Ezra D."/>
            <person name="Gonzalez J."/>
            <person name="Henrissat B."/>
            <person name="Kuo A."/>
            <person name="Liang C."/>
            <person name="Lipzen A."/>
            <person name="Lutzoni F."/>
            <person name="Magnuson J."/>
            <person name="Mondo S."/>
            <person name="Nolan M."/>
            <person name="Ohm R."/>
            <person name="Pangilinan J."/>
            <person name="Park H.-J."/>
            <person name="Ramirez L."/>
            <person name="Alfaro M."/>
            <person name="Sun H."/>
            <person name="Tritt A."/>
            <person name="Yoshinaga Y."/>
            <person name="Zwiers L.-H."/>
            <person name="Turgeon B."/>
            <person name="Goodwin S."/>
            <person name="Spatafora J."/>
            <person name="Crous P."/>
            <person name="Grigoriev I."/>
        </authorList>
    </citation>
    <scope>NUCLEOTIDE SEQUENCE [LARGE SCALE GENOMIC DNA]</scope>
    <source>
        <strain evidence="5">CECT 20119</strain>
    </source>
</reference>
<dbReference type="Gene3D" id="1.10.357.150">
    <property type="match status" value="1"/>
</dbReference>
<evidence type="ECO:0000313" key="5">
    <source>
        <dbReference type="Proteomes" id="UP000799538"/>
    </source>
</evidence>
<keyword evidence="5" id="KW-1185">Reference proteome</keyword>
<dbReference type="GO" id="GO:1990423">
    <property type="term" value="C:RZZ complex"/>
    <property type="evidence" value="ECO:0007669"/>
    <property type="project" value="TreeGrafter"/>
</dbReference>
<dbReference type="AlphaFoldDB" id="A0A6A6G8T9"/>
<feature type="region of interest" description="Disordered" evidence="2">
    <location>
        <begin position="415"/>
        <end position="510"/>
    </location>
</feature>
<name>A0A6A6G8T9_9PEZI</name>
<dbReference type="EMBL" id="ML992509">
    <property type="protein sequence ID" value="KAF2222165.1"/>
    <property type="molecule type" value="Genomic_DNA"/>
</dbReference>
<feature type="compositionally biased region" description="Basic and acidic residues" evidence="2">
    <location>
        <begin position="434"/>
        <end position="447"/>
    </location>
</feature>
<keyword evidence="1" id="KW-0175">Coiled coil</keyword>
<dbReference type="OrthoDB" id="534815at2759"/>
<accession>A0A6A6G8T9</accession>
<proteinExistence type="predicted"/>
<dbReference type="InterPro" id="IPR055148">
    <property type="entry name" value="ZW10_C_2"/>
</dbReference>
<dbReference type="PANTHER" id="PTHR12205">
    <property type="entry name" value="CENTROMERE/KINETOCHORE PROTEIN ZW10"/>
    <property type="match status" value="1"/>
</dbReference>
<protein>
    <recommendedName>
        <fullName evidence="3">ZW10 C-terminal helical domain-containing protein</fullName>
    </recommendedName>
</protein>
<feature type="compositionally biased region" description="Acidic residues" evidence="2">
    <location>
        <begin position="420"/>
        <end position="433"/>
    </location>
</feature>